<name>A0ABQ0NZA9_9PROT</name>
<feature type="compositionally biased region" description="Pro residues" evidence="1">
    <location>
        <begin position="76"/>
        <end position="85"/>
    </location>
</feature>
<dbReference type="EMBL" id="BAQD01000021">
    <property type="protein sequence ID" value="GBQ07221.1"/>
    <property type="molecule type" value="Genomic_DNA"/>
</dbReference>
<evidence type="ECO:0000313" key="2">
    <source>
        <dbReference type="EMBL" id="GBQ07221.1"/>
    </source>
</evidence>
<dbReference type="Proteomes" id="UP001062901">
    <property type="component" value="Unassembled WGS sequence"/>
</dbReference>
<accession>A0ABQ0NZA9</accession>
<sequence>MHETIVREIHSTGFGGSVSFPAVIPDLAYAPLTITSSDTVIRKNIVMDYSKRTDIGLFKFRKRATLSDVEEWTPPEKTPITPPKQSPFHSSQSLFNGR</sequence>
<comment type="caution">
    <text evidence="2">The sequence shown here is derived from an EMBL/GenBank/DDBJ whole genome shotgun (WGS) entry which is preliminary data.</text>
</comment>
<feature type="region of interest" description="Disordered" evidence="1">
    <location>
        <begin position="70"/>
        <end position="98"/>
    </location>
</feature>
<proteinExistence type="predicted"/>
<gene>
    <name evidence="2" type="ORF">AA15669_1286</name>
</gene>
<reference evidence="2" key="1">
    <citation type="submission" date="2013-04" db="EMBL/GenBank/DDBJ databases">
        <title>The genome sequencing project of 58 acetic acid bacteria.</title>
        <authorList>
            <person name="Okamoto-Kainuma A."/>
            <person name="Ishikawa M."/>
            <person name="Umino S."/>
            <person name="Koizumi Y."/>
            <person name="Shiwa Y."/>
            <person name="Yoshikawa H."/>
            <person name="Matsutani M."/>
            <person name="Matsushita K."/>
        </authorList>
    </citation>
    <scope>NUCLEOTIDE SEQUENCE</scope>
    <source>
        <strain evidence="2">DSM 15669</strain>
    </source>
</reference>
<evidence type="ECO:0000313" key="3">
    <source>
        <dbReference type="Proteomes" id="UP001062901"/>
    </source>
</evidence>
<feature type="compositionally biased region" description="Polar residues" evidence="1">
    <location>
        <begin position="87"/>
        <end position="98"/>
    </location>
</feature>
<evidence type="ECO:0000256" key="1">
    <source>
        <dbReference type="SAM" id="MobiDB-lite"/>
    </source>
</evidence>
<protein>
    <submittedName>
        <fullName evidence="2">Uncharacterized protein</fullName>
    </submittedName>
</protein>
<keyword evidence="3" id="KW-1185">Reference proteome</keyword>
<organism evidence="2 3">
    <name type="scientific">Saccharibacter floricola DSM 15669</name>
    <dbReference type="NCBI Taxonomy" id="1123227"/>
    <lineage>
        <taxon>Bacteria</taxon>
        <taxon>Pseudomonadati</taxon>
        <taxon>Pseudomonadota</taxon>
        <taxon>Alphaproteobacteria</taxon>
        <taxon>Acetobacterales</taxon>
        <taxon>Acetobacteraceae</taxon>
        <taxon>Saccharibacter</taxon>
    </lineage>
</organism>